<evidence type="ECO:0000313" key="5">
    <source>
        <dbReference type="EMBL" id="QQP33202.1"/>
    </source>
</evidence>
<dbReference type="EMBL" id="CP045908">
    <property type="protein sequence ID" value="QQP33202.1"/>
    <property type="molecule type" value="Genomic_DNA"/>
</dbReference>
<feature type="compositionally biased region" description="Basic and acidic residues" evidence="3">
    <location>
        <begin position="28"/>
        <end position="37"/>
    </location>
</feature>
<keyword evidence="1" id="KW-0489">Methyltransferase</keyword>
<keyword evidence="2" id="KW-0808">Transferase</keyword>
<feature type="region of interest" description="Disordered" evidence="3">
    <location>
        <begin position="1"/>
        <end position="37"/>
    </location>
</feature>
<dbReference type="GO" id="GO:0005634">
    <property type="term" value="C:nucleus"/>
    <property type="evidence" value="ECO:0007669"/>
    <property type="project" value="TreeGrafter"/>
</dbReference>
<dbReference type="PANTHER" id="PTHR13069">
    <property type="entry name" value="ALKYLATED DNA REPAIR PROTEIN ALKB HOMOLOG 8"/>
    <property type="match status" value="1"/>
</dbReference>
<accession>A0A7T8JU60</accession>
<sequence>MLTSGSPTSIGSSAATDPSQIQEEEENAALREEESNRLEREARSLAIEKAYVHDVYEHMAKYVSESGRIRTWPKVRQFIEELEFGSLVCDVGDDYLNNDIALKNLLKQKITDTIL</sequence>
<evidence type="ECO:0000256" key="2">
    <source>
        <dbReference type="ARBA" id="ARBA00022679"/>
    </source>
</evidence>
<dbReference type="GO" id="GO:0005737">
    <property type="term" value="C:cytoplasm"/>
    <property type="evidence" value="ECO:0007669"/>
    <property type="project" value="TreeGrafter"/>
</dbReference>
<reference evidence="6" key="1">
    <citation type="submission" date="2021-01" db="EMBL/GenBank/DDBJ databases">
        <title>Caligus Genome Assembly.</title>
        <authorList>
            <person name="Gallardo-Escarate C."/>
        </authorList>
    </citation>
    <scope>NUCLEOTIDE SEQUENCE [LARGE SCALE GENOMIC DNA]</scope>
</reference>
<protein>
    <submittedName>
        <fullName evidence="4">Uncharacterized protein</fullName>
    </submittedName>
</protein>
<dbReference type="GO" id="GO:0106335">
    <property type="term" value="F:tRNA (5-carboxymethyluridine(34)-5-O)-methyltransferase activity"/>
    <property type="evidence" value="ECO:0007669"/>
    <property type="project" value="TreeGrafter"/>
</dbReference>
<evidence type="ECO:0000313" key="4">
    <source>
        <dbReference type="EMBL" id="QQP32516.1"/>
    </source>
</evidence>
<feature type="compositionally biased region" description="Polar residues" evidence="3">
    <location>
        <begin position="1"/>
        <end position="21"/>
    </location>
</feature>
<name>A0A7T8JU60_CALRO</name>
<keyword evidence="6" id="KW-1185">Reference proteome</keyword>
<dbReference type="GO" id="GO:0000049">
    <property type="term" value="F:tRNA binding"/>
    <property type="evidence" value="ECO:0007669"/>
    <property type="project" value="TreeGrafter"/>
</dbReference>
<evidence type="ECO:0000256" key="3">
    <source>
        <dbReference type="SAM" id="MobiDB-lite"/>
    </source>
</evidence>
<reference evidence="4" key="2">
    <citation type="journal article" name="Sci. Data">
        <title>Chromosome-scale genome assembly of the sea louse Caligus rogercresseyi by SMRT sequencing and Hi-C analysis.</title>
        <authorList>
            <person name="Gallardo-Escarate C."/>
            <person name="Valenzuela-Munoz V."/>
            <person name="Nunez-Acuna G."/>
            <person name="Valenzuela-Miranda D."/>
            <person name="Goncalves A.T."/>
            <person name="Escobar-Sepulveda H."/>
            <person name="Liachko I."/>
            <person name="Nelson B."/>
            <person name="Roberts S."/>
            <person name="Warren W."/>
        </authorList>
    </citation>
    <scope>NUCLEOTIDE SEQUENCE</scope>
    <source>
        <tissue evidence="4">Whole tissue</tissue>
    </source>
</reference>
<dbReference type="PANTHER" id="PTHR13069:SF37">
    <property type="entry name" value="FIRE DANCER"/>
    <property type="match status" value="1"/>
</dbReference>
<proteinExistence type="predicted"/>
<dbReference type="GO" id="GO:0030488">
    <property type="term" value="P:tRNA methylation"/>
    <property type="evidence" value="ECO:0007669"/>
    <property type="project" value="TreeGrafter"/>
</dbReference>
<organism evidence="4 6">
    <name type="scientific">Caligus rogercresseyi</name>
    <name type="common">Sea louse</name>
    <dbReference type="NCBI Taxonomy" id="217165"/>
    <lineage>
        <taxon>Eukaryota</taxon>
        <taxon>Metazoa</taxon>
        <taxon>Ecdysozoa</taxon>
        <taxon>Arthropoda</taxon>
        <taxon>Crustacea</taxon>
        <taxon>Multicrustacea</taxon>
        <taxon>Hexanauplia</taxon>
        <taxon>Copepoda</taxon>
        <taxon>Siphonostomatoida</taxon>
        <taxon>Caligidae</taxon>
        <taxon>Caligus</taxon>
    </lineage>
</organism>
<dbReference type="OrthoDB" id="271595at2759"/>
<evidence type="ECO:0000313" key="6">
    <source>
        <dbReference type="Proteomes" id="UP000595437"/>
    </source>
</evidence>
<dbReference type="InterPro" id="IPR051422">
    <property type="entry name" value="AlkB_tRNA_MeTrf/Diox"/>
</dbReference>
<dbReference type="GO" id="GO:0002098">
    <property type="term" value="P:tRNA wobble uridine modification"/>
    <property type="evidence" value="ECO:0007669"/>
    <property type="project" value="TreeGrafter"/>
</dbReference>
<evidence type="ECO:0000256" key="1">
    <source>
        <dbReference type="ARBA" id="ARBA00022603"/>
    </source>
</evidence>
<dbReference type="Proteomes" id="UP000595437">
    <property type="component" value="Chromosome 19"/>
</dbReference>
<dbReference type="EMBL" id="CP045909">
    <property type="protein sequence ID" value="QQP32516.1"/>
    <property type="molecule type" value="Genomic_DNA"/>
</dbReference>
<dbReference type="Proteomes" id="UP000595437">
    <property type="component" value="Chromosome 20"/>
</dbReference>
<gene>
    <name evidence="5" type="ORF">FKW44_024493</name>
    <name evidence="4" type="ORF">FKW44_024852</name>
</gene>
<dbReference type="AlphaFoldDB" id="A0A7T8JU60"/>